<keyword evidence="2" id="KW-1185">Reference proteome</keyword>
<proteinExistence type="predicted"/>
<dbReference type="eggNOG" id="ENOG5033CWH">
    <property type="taxonomic scope" value="Bacteria"/>
</dbReference>
<reference evidence="1 2" key="1">
    <citation type="journal article" date="2010" name="J. Bacteriol.">
        <title>Genome sequence of the oligotrophic marine Gammaproteobacterium HTCC2143, isolated from the Oregon Coast.</title>
        <authorList>
            <person name="Oh H.M."/>
            <person name="Kang I."/>
            <person name="Ferriera S."/>
            <person name="Giovannoni S.J."/>
            <person name="Cho J.C."/>
        </authorList>
    </citation>
    <scope>NUCLEOTIDE SEQUENCE [LARGE SCALE GENOMIC DNA]</scope>
    <source>
        <strain evidence="1 2">HTCC2143</strain>
    </source>
</reference>
<gene>
    <name evidence="1" type="ORF">GP2143_00162</name>
</gene>
<sequence>MLSTDNNDTADRYSKISSKSLKQQIDVVAQFHAFKIHPLRIAYRTGIDVTLVQQLVSGEDHQRLFKAALARHRKSRRDQRLHKSLRHKGIAQAELQHKIEQDYQETKGQK</sequence>
<organism evidence="1 2">
    <name type="scientific">marine gamma proteobacterium HTCC2143</name>
    <dbReference type="NCBI Taxonomy" id="247633"/>
    <lineage>
        <taxon>Bacteria</taxon>
        <taxon>Pseudomonadati</taxon>
        <taxon>Pseudomonadota</taxon>
        <taxon>Gammaproteobacteria</taxon>
        <taxon>Cellvibrionales</taxon>
        <taxon>Spongiibacteraceae</taxon>
        <taxon>BD1-7 clade</taxon>
    </lineage>
</organism>
<dbReference type="OrthoDB" id="5740721at2"/>
<name>A0YER0_9GAMM</name>
<accession>A0YER0</accession>
<comment type="caution">
    <text evidence="1">The sequence shown here is derived from an EMBL/GenBank/DDBJ whole genome shotgun (WGS) entry which is preliminary data.</text>
</comment>
<evidence type="ECO:0000313" key="2">
    <source>
        <dbReference type="Proteomes" id="UP000004931"/>
    </source>
</evidence>
<dbReference type="EMBL" id="AAVT01000007">
    <property type="protein sequence ID" value="EAW30505.1"/>
    <property type="molecule type" value="Genomic_DNA"/>
</dbReference>
<dbReference type="Proteomes" id="UP000004931">
    <property type="component" value="Unassembled WGS sequence"/>
</dbReference>
<dbReference type="AlphaFoldDB" id="A0YER0"/>
<protein>
    <submittedName>
        <fullName evidence="1">Uncharacterized protein</fullName>
    </submittedName>
</protein>
<evidence type="ECO:0000313" key="1">
    <source>
        <dbReference type="EMBL" id="EAW30505.1"/>
    </source>
</evidence>